<organism evidence="2 3">
    <name type="scientific">Rosa chinensis</name>
    <name type="common">China rose</name>
    <dbReference type="NCBI Taxonomy" id="74649"/>
    <lineage>
        <taxon>Eukaryota</taxon>
        <taxon>Viridiplantae</taxon>
        <taxon>Streptophyta</taxon>
        <taxon>Embryophyta</taxon>
        <taxon>Tracheophyta</taxon>
        <taxon>Spermatophyta</taxon>
        <taxon>Magnoliopsida</taxon>
        <taxon>eudicotyledons</taxon>
        <taxon>Gunneridae</taxon>
        <taxon>Pentapetalae</taxon>
        <taxon>rosids</taxon>
        <taxon>fabids</taxon>
        <taxon>Rosales</taxon>
        <taxon>Rosaceae</taxon>
        <taxon>Rosoideae</taxon>
        <taxon>Rosoideae incertae sedis</taxon>
        <taxon>Rosa</taxon>
    </lineage>
</organism>
<evidence type="ECO:0000313" key="3">
    <source>
        <dbReference type="Proteomes" id="UP000238479"/>
    </source>
</evidence>
<dbReference type="EMBL" id="PDCK01000042">
    <property type="protein sequence ID" value="PRQ40185.1"/>
    <property type="molecule type" value="Genomic_DNA"/>
</dbReference>
<proteinExistence type="predicted"/>
<reference evidence="2 3" key="1">
    <citation type="journal article" date="2018" name="Nat. Genet.">
        <title>The Rosa genome provides new insights in the design of modern roses.</title>
        <authorList>
            <person name="Bendahmane M."/>
        </authorList>
    </citation>
    <scope>NUCLEOTIDE SEQUENCE [LARGE SCALE GENOMIC DNA]</scope>
    <source>
        <strain evidence="3">cv. Old Blush</strain>
    </source>
</reference>
<sequence length="94" mass="10939">MKLRTLLSSFNYSPHFLNFFFLNFPHTVCGLMLYILNQSKNHLANQNHSNCYFKLCAGTTDQDLLSRIYRPTVCPYLSFSFGENIYSPHLDHGL</sequence>
<dbReference type="Proteomes" id="UP000238479">
    <property type="component" value="Chromosome 4"/>
</dbReference>
<keyword evidence="1" id="KW-0472">Membrane</keyword>
<feature type="transmembrane region" description="Helical" evidence="1">
    <location>
        <begin position="16"/>
        <end position="36"/>
    </location>
</feature>
<keyword evidence="1" id="KW-1133">Transmembrane helix</keyword>
<keyword evidence="1" id="KW-0812">Transmembrane</keyword>
<protein>
    <submittedName>
        <fullName evidence="2">Uncharacterized protein</fullName>
    </submittedName>
</protein>
<name>A0A2P6R172_ROSCH</name>
<dbReference type="Gramene" id="PRQ40185">
    <property type="protein sequence ID" value="PRQ40185"/>
    <property type="gene ID" value="RchiOBHm_Chr4g0433331"/>
</dbReference>
<evidence type="ECO:0000256" key="1">
    <source>
        <dbReference type="SAM" id="Phobius"/>
    </source>
</evidence>
<keyword evidence="3" id="KW-1185">Reference proteome</keyword>
<comment type="caution">
    <text evidence="2">The sequence shown here is derived from an EMBL/GenBank/DDBJ whole genome shotgun (WGS) entry which is preliminary data.</text>
</comment>
<gene>
    <name evidence="2" type="ORF">RchiOBHm_Chr4g0433331</name>
</gene>
<accession>A0A2P6R172</accession>
<dbReference type="AlphaFoldDB" id="A0A2P6R172"/>
<evidence type="ECO:0000313" key="2">
    <source>
        <dbReference type="EMBL" id="PRQ40185.1"/>
    </source>
</evidence>